<organism evidence="5 6">
    <name type="scientific">Rhizomicrobium electricum</name>
    <dbReference type="NCBI Taxonomy" id="480070"/>
    <lineage>
        <taxon>Bacteria</taxon>
        <taxon>Pseudomonadati</taxon>
        <taxon>Pseudomonadota</taxon>
        <taxon>Alphaproteobacteria</taxon>
        <taxon>Micropepsales</taxon>
        <taxon>Micropepsaceae</taxon>
        <taxon>Rhizomicrobium</taxon>
    </lineage>
</organism>
<dbReference type="Pfam" id="PF00109">
    <property type="entry name" value="ketoacyl-synt"/>
    <property type="match status" value="1"/>
</dbReference>
<dbReference type="PANTHER" id="PTHR11712">
    <property type="entry name" value="POLYKETIDE SYNTHASE-RELATED"/>
    <property type="match status" value="1"/>
</dbReference>
<accession>A0ABP3PUC0</accession>
<feature type="domain" description="Ketosynthase family 3 (KS3)" evidence="4">
    <location>
        <begin position="1"/>
        <end position="406"/>
    </location>
</feature>
<dbReference type="CDD" id="cd00834">
    <property type="entry name" value="KAS_I_II"/>
    <property type="match status" value="1"/>
</dbReference>
<dbReference type="NCBIfam" id="NF006587">
    <property type="entry name" value="PRK09116.1"/>
    <property type="match status" value="1"/>
</dbReference>
<keyword evidence="2 3" id="KW-0808">Transferase</keyword>
<dbReference type="InterPro" id="IPR014030">
    <property type="entry name" value="Ketoacyl_synth_N"/>
</dbReference>
<reference evidence="6" key="1">
    <citation type="journal article" date="2019" name="Int. J. Syst. Evol. Microbiol.">
        <title>The Global Catalogue of Microorganisms (GCM) 10K type strain sequencing project: providing services to taxonomists for standard genome sequencing and annotation.</title>
        <authorList>
            <consortium name="The Broad Institute Genomics Platform"/>
            <consortium name="The Broad Institute Genome Sequencing Center for Infectious Disease"/>
            <person name="Wu L."/>
            <person name="Ma J."/>
        </authorList>
    </citation>
    <scope>NUCLEOTIDE SEQUENCE [LARGE SCALE GENOMIC DNA]</scope>
    <source>
        <strain evidence="6">JCM 15089</strain>
    </source>
</reference>
<dbReference type="InterPro" id="IPR000794">
    <property type="entry name" value="Beta-ketoacyl_synthase"/>
</dbReference>
<dbReference type="Proteomes" id="UP001499951">
    <property type="component" value="Unassembled WGS sequence"/>
</dbReference>
<comment type="similarity">
    <text evidence="1 3">Belongs to the thiolase-like superfamily. Beta-ketoacyl-ACP synthases family.</text>
</comment>
<dbReference type="InterPro" id="IPR016039">
    <property type="entry name" value="Thiolase-like"/>
</dbReference>
<gene>
    <name evidence="5" type="ORF">GCM10008942_21640</name>
</gene>
<dbReference type="SUPFAM" id="SSF53901">
    <property type="entry name" value="Thiolase-like"/>
    <property type="match status" value="2"/>
</dbReference>
<dbReference type="InterPro" id="IPR018201">
    <property type="entry name" value="Ketoacyl_synth_AS"/>
</dbReference>
<keyword evidence="6" id="KW-1185">Reference proteome</keyword>
<evidence type="ECO:0000313" key="6">
    <source>
        <dbReference type="Proteomes" id="UP001499951"/>
    </source>
</evidence>
<evidence type="ECO:0000256" key="1">
    <source>
        <dbReference type="ARBA" id="ARBA00008467"/>
    </source>
</evidence>
<dbReference type="PROSITE" id="PS52004">
    <property type="entry name" value="KS3_2"/>
    <property type="match status" value="1"/>
</dbReference>
<dbReference type="PROSITE" id="PS00606">
    <property type="entry name" value="KS3_1"/>
    <property type="match status" value="1"/>
</dbReference>
<dbReference type="PANTHER" id="PTHR11712:SF325">
    <property type="entry name" value="3-OXOACYL-(ACYL-CARRIER-PROTEIN) SYNTHASE II FABF"/>
    <property type="match status" value="1"/>
</dbReference>
<dbReference type="InterPro" id="IPR020841">
    <property type="entry name" value="PKS_Beta-ketoAc_synthase_dom"/>
</dbReference>
<evidence type="ECO:0000256" key="3">
    <source>
        <dbReference type="RuleBase" id="RU003694"/>
    </source>
</evidence>
<proteinExistence type="inferred from homology"/>
<evidence type="ECO:0000259" key="4">
    <source>
        <dbReference type="PROSITE" id="PS52004"/>
    </source>
</evidence>
<dbReference type="SMART" id="SM00825">
    <property type="entry name" value="PKS_KS"/>
    <property type="match status" value="1"/>
</dbReference>
<name>A0ABP3PUC0_9PROT</name>
<dbReference type="Gene3D" id="3.40.47.10">
    <property type="match status" value="2"/>
</dbReference>
<evidence type="ECO:0000256" key="2">
    <source>
        <dbReference type="ARBA" id="ARBA00022679"/>
    </source>
</evidence>
<dbReference type="InterPro" id="IPR014031">
    <property type="entry name" value="Ketoacyl_synth_C"/>
</dbReference>
<protein>
    <submittedName>
        <fullName evidence="5">Beta-ketoacyl-ACP synthase</fullName>
    </submittedName>
</protein>
<dbReference type="Pfam" id="PF02801">
    <property type="entry name" value="Ketoacyl-synt_C"/>
    <property type="match status" value="1"/>
</dbReference>
<evidence type="ECO:0000313" key="5">
    <source>
        <dbReference type="EMBL" id="GAA0572585.1"/>
    </source>
</evidence>
<sequence>MRRVVVTGMGGSTALGGNWSEIRSRMEAGETGTRYMTEWDRLVDLNTRIGCAIDWFDHTAIYPRKKTRSMGRVAVLSLNAAEKAVEQAGLTNDPVLQSGRAGVSCGSSFGATEPVLDFARFMETGKAGSLNATSYIRMMSHTAPVNIAIAFGMTGRVITTSSACTSGSAGIGYAYENVKEGHADIMVAGGAEQLCPTMAVVFDTLFATSTRNGEPKTASRPFDKSRDGLVIGEGAAMLVLEEYEHAKARGATPLAEIVGFGANSDGAHITEPRAETQAIVMRLALQNAGLAPQDIGFISGHGTATDKGDVSETQATHEVYGSKVPLHSLKGHFGHTLGACGALEAWLTIEMMRDKWFAPTANLTEVDPRCAELDYIMGEGRKLDIEHFVSNNFAFGGLNTSLIFRAI</sequence>
<dbReference type="EMBL" id="BAAADD010000005">
    <property type="protein sequence ID" value="GAA0572585.1"/>
    <property type="molecule type" value="Genomic_DNA"/>
</dbReference>
<comment type="caution">
    <text evidence="5">The sequence shown here is derived from an EMBL/GenBank/DDBJ whole genome shotgun (WGS) entry which is preliminary data.</text>
</comment>
<dbReference type="RefSeq" id="WP_166934422.1">
    <property type="nucleotide sequence ID" value="NZ_BAAADD010000005.1"/>
</dbReference>